<keyword evidence="9" id="KW-0472">Membrane</keyword>
<organism evidence="13 14">
    <name type="scientific">Branchiostoma belcheri</name>
    <name type="common">Amphioxus</name>
    <dbReference type="NCBI Taxonomy" id="7741"/>
    <lineage>
        <taxon>Eukaryota</taxon>
        <taxon>Metazoa</taxon>
        <taxon>Chordata</taxon>
        <taxon>Cephalochordata</taxon>
        <taxon>Leptocardii</taxon>
        <taxon>Amphioxiformes</taxon>
        <taxon>Branchiostomatidae</taxon>
        <taxon>Branchiostoma</taxon>
    </lineage>
</organism>
<keyword evidence="3" id="KW-0328">Glycosyltransferase</keyword>
<dbReference type="KEGG" id="bbel:109477121"/>
<dbReference type="GO" id="GO:0000139">
    <property type="term" value="C:Golgi membrane"/>
    <property type="evidence" value="ECO:0007669"/>
    <property type="project" value="UniProtKB-SubCell"/>
</dbReference>
<feature type="disulfide bond" evidence="12">
    <location>
        <begin position="111"/>
        <end position="282"/>
    </location>
</feature>
<dbReference type="GO" id="GO:0006491">
    <property type="term" value="P:N-glycan processing"/>
    <property type="evidence" value="ECO:0007669"/>
    <property type="project" value="TreeGrafter"/>
</dbReference>
<dbReference type="CDD" id="cd23963">
    <property type="entry name" value="GT29_ST8SIA"/>
    <property type="match status" value="1"/>
</dbReference>
<sequence length="342" mass="39536">MRKKHRYYMWAINESVAQEKFLADQKVVQTIPTEAPGWVYERTAADLFRKRSVSSHFGNGNFLVTQENTHVNSVLTTYIYLRKQQKIKITAKQLERFPKERPFTAKQFKTCSVVGNGGILNGSSCGEEIDASEFVFRCNTAPMDEKYRKDIGNKTNLITMNPTQVLYRYNSFGQPPLKKIINITLPRTSEAFKEGKAEFLKDLSAYGDSYLFIEAFLYELALNRSFLAHEVLQESDSHVKNKVIFPHPNFVRSVQSYWKQQGVKGPMVSTGLLLVTISTQMCEEVHVYGFWPFHSDRNDRRLTEHYYDNILPSHAHKITDEFKQLQRLHNTGVIRLTTNACQ</sequence>
<evidence type="ECO:0000256" key="5">
    <source>
        <dbReference type="ARBA" id="ARBA00022692"/>
    </source>
</evidence>
<dbReference type="GO" id="GO:0003828">
    <property type="term" value="F:alpha-N-acetylneuraminate alpha-2,8-sialyltransferase activity"/>
    <property type="evidence" value="ECO:0007669"/>
    <property type="project" value="TreeGrafter"/>
</dbReference>
<dbReference type="PANTHER" id="PTHR11987:SF53">
    <property type="entry name" value="ALPHA-2,8-SIALYLTRANSFERASE 8F-LIKE"/>
    <property type="match status" value="1"/>
</dbReference>
<evidence type="ECO:0000256" key="8">
    <source>
        <dbReference type="ARBA" id="ARBA00023034"/>
    </source>
</evidence>
<dbReference type="AlphaFoldDB" id="A0A6P4ZIA3"/>
<evidence type="ECO:0000256" key="11">
    <source>
        <dbReference type="ARBA" id="ARBA00023180"/>
    </source>
</evidence>
<accession>A0A6P4ZIA3</accession>
<keyword evidence="6" id="KW-0735">Signal-anchor</keyword>
<keyword evidence="7" id="KW-1133">Transmembrane helix</keyword>
<dbReference type="PANTHER" id="PTHR11987">
    <property type="entry name" value="ALPHA-2,8-SIALYLTRANSFERASE"/>
    <property type="match status" value="1"/>
</dbReference>
<name>A0A6P4ZIA3_BRABE</name>
<evidence type="ECO:0000313" key="13">
    <source>
        <dbReference type="Proteomes" id="UP000515135"/>
    </source>
</evidence>
<dbReference type="Gene3D" id="3.90.1480.20">
    <property type="entry name" value="Glycosyl transferase family 29"/>
    <property type="match status" value="1"/>
</dbReference>
<protein>
    <submittedName>
        <fullName evidence="14">Alpha-2,8-sialyltransferase 8F-like</fullName>
    </submittedName>
</protein>
<proteinExistence type="inferred from homology"/>
<keyword evidence="11" id="KW-0325">Glycoprotein</keyword>
<keyword evidence="13" id="KW-1185">Reference proteome</keyword>
<evidence type="ECO:0000313" key="14">
    <source>
        <dbReference type="RefSeq" id="XP_019633739.1"/>
    </source>
</evidence>
<evidence type="ECO:0000256" key="3">
    <source>
        <dbReference type="ARBA" id="ARBA00022676"/>
    </source>
</evidence>
<evidence type="ECO:0000256" key="9">
    <source>
        <dbReference type="ARBA" id="ARBA00023136"/>
    </source>
</evidence>
<dbReference type="PIRSF" id="PIRSF005557">
    <property type="entry name" value="Sialyl_trans"/>
    <property type="match status" value="1"/>
</dbReference>
<dbReference type="Proteomes" id="UP000515135">
    <property type="component" value="Unplaced"/>
</dbReference>
<evidence type="ECO:0000256" key="10">
    <source>
        <dbReference type="ARBA" id="ARBA00023157"/>
    </source>
</evidence>
<keyword evidence="5" id="KW-0812">Transmembrane</keyword>
<evidence type="ECO:0000256" key="1">
    <source>
        <dbReference type="ARBA" id="ARBA00004323"/>
    </source>
</evidence>
<comment type="similarity">
    <text evidence="2">Belongs to the glycosyltransferase 29 family.</text>
</comment>
<reference evidence="14" key="1">
    <citation type="submission" date="2025-08" db="UniProtKB">
        <authorList>
            <consortium name="RefSeq"/>
        </authorList>
    </citation>
    <scope>IDENTIFICATION</scope>
    <source>
        <tissue evidence="14">Gonad</tissue>
    </source>
</reference>
<dbReference type="Pfam" id="PF00777">
    <property type="entry name" value="Glyco_transf_29"/>
    <property type="match status" value="1"/>
</dbReference>
<evidence type="ECO:0000256" key="2">
    <source>
        <dbReference type="ARBA" id="ARBA00006003"/>
    </source>
</evidence>
<dbReference type="InterPro" id="IPR038578">
    <property type="entry name" value="GT29-like_sf"/>
</dbReference>
<evidence type="ECO:0000256" key="7">
    <source>
        <dbReference type="ARBA" id="ARBA00022989"/>
    </source>
</evidence>
<keyword evidence="4" id="KW-0808">Transferase</keyword>
<keyword evidence="10" id="KW-1015">Disulfide bond</keyword>
<gene>
    <name evidence="14" type="primary">LOC109477121</name>
</gene>
<keyword evidence="8" id="KW-0333">Golgi apparatus</keyword>
<dbReference type="InterPro" id="IPR050943">
    <property type="entry name" value="Glycosyltr_29_Sialyltrsf"/>
</dbReference>
<dbReference type="GO" id="GO:0009311">
    <property type="term" value="P:oligosaccharide metabolic process"/>
    <property type="evidence" value="ECO:0007669"/>
    <property type="project" value="TreeGrafter"/>
</dbReference>
<comment type="subcellular location">
    <subcellularLocation>
        <location evidence="1">Golgi apparatus membrane</location>
        <topology evidence="1">Single-pass type II membrane protein</topology>
    </subcellularLocation>
</comment>
<dbReference type="InterPro" id="IPR001675">
    <property type="entry name" value="Glyco_trans_29"/>
</dbReference>
<dbReference type="GeneID" id="109477121"/>
<dbReference type="OrthoDB" id="10264956at2759"/>
<evidence type="ECO:0000256" key="6">
    <source>
        <dbReference type="ARBA" id="ARBA00022968"/>
    </source>
</evidence>
<evidence type="ECO:0000256" key="12">
    <source>
        <dbReference type="PIRSR" id="PIRSR005557-2"/>
    </source>
</evidence>
<evidence type="ECO:0000256" key="4">
    <source>
        <dbReference type="ARBA" id="ARBA00022679"/>
    </source>
</evidence>
<dbReference type="InterPro" id="IPR012163">
    <property type="entry name" value="Sialyl_trans"/>
</dbReference>
<dbReference type="RefSeq" id="XP_019633739.1">
    <property type="nucleotide sequence ID" value="XM_019778180.1"/>
</dbReference>